<evidence type="ECO:0000313" key="4">
    <source>
        <dbReference type="Proteomes" id="UP000514716"/>
    </source>
</evidence>
<gene>
    <name evidence="3" type="ORF">H1Q58_09475</name>
</gene>
<dbReference type="AlphaFoldDB" id="A0A7D7MAL1"/>
<protein>
    <recommendedName>
        <fullName evidence="5">GerMN domain-containing protein</fullName>
    </recommendedName>
</protein>
<evidence type="ECO:0000256" key="1">
    <source>
        <dbReference type="SAM" id="MobiDB-lite"/>
    </source>
</evidence>
<dbReference type="KEGG" id="pdec:H1Q58_09475"/>
<reference evidence="3 4" key="1">
    <citation type="submission" date="2020-07" db="EMBL/GenBank/DDBJ databases">
        <title>Screening of a cold-adapted Planococcus bacterium producing protease in traditional shrimp paste and protease identification by genome sequencing.</title>
        <authorList>
            <person name="Gao R."/>
            <person name="Leng W."/>
            <person name="Chu Q."/>
            <person name="Wu X."/>
            <person name="Liu H."/>
            <person name="Li X."/>
        </authorList>
    </citation>
    <scope>NUCLEOTIDE SEQUENCE [LARGE SCALE GENOMIC DNA]</scope>
    <source>
        <strain evidence="3 4">XJ11</strain>
    </source>
</reference>
<evidence type="ECO:0000256" key="2">
    <source>
        <dbReference type="SAM" id="Phobius"/>
    </source>
</evidence>
<name>A0A7D7MAL1_PLAMR</name>
<keyword evidence="4" id="KW-1185">Reference proteome</keyword>
<sequence>MPNNKWDDEEIENLLRDFPKIQDKRPKAEVHKRVSQTQYVPKQPKRWLPLLVAVIAFLSISVLAISLLQQNGSDSSSSETENDDAGSMMTADEAQTEQTDQSGGDSEEAASMAIEEPEALRTAVYEQDLSDAHILRIGLAEQGYVVPVSFIIPKQSVNETEPTSLELYEAFAEQIDESTLGFDEYHPYEGSLQQDGAVISHLLPEDHSYDQGSAATLLYLHSLEETFFAQEEIRVLDDSGEPAQLAHVGMVEPIIPGVQGQSYYLMASSTGDWYMAPSYGMSEASVDDALLALQQSPNDAFRSPVPDGVDYEIEMDGTNASLIFKETLDFEGLDGVEAMRMIESMALTAQSYGSTLTIFNTVQAEWSGFDFTKQLELPIAPNRIDWPEK</sequence>
<feature type="region of interest" description="Disordered" evidence="1">
    <location>
        <begin position="71"/>
        <end position="111"/>
    </location>
</feature>
<organism evidence="3 4">
    <name type="scientific">Planococcus maritimus</name>
    <dbReference type="NCBI Taxonomy" id="192421"/>
    <lineage>
        <taxon>Bacteria</taxon>
        <taxon>Bacillati</taxon>
        <taxon>Bacillota</taxon>
        <taxon>Bacilli</taxon>
        <taxon>Bacillales</taxon>
        <taxon>Caryophanaceae</taxon>
        <taxon>Planococcus</taxon>
    </lineage>
</organism>
<keyword evidence="2" id="KW-0472">Membrane</keyword>
<feature type="transmembrane region" description="Helical" evidence="2">
    <location>
        <begin position="47"/>
        <end position="68"/>
    </location>
</feature>
<dbReference type="Proteomes" id="UP000514716">
    <property type="component" value="Chromosome"/>
</dbReference>
<evidence type="ECO:0000313" key="3">
    <source>
        <dbReference type="EMBL" id="QMT16209.1"/>
    </source>
</evidence>
<dbReference type="EMBL" id="CP059540">
    <property type="protein sequence ID" value="QMT16209.1"/>
    <property type="molecule type" value="Genomic_DNA"/>
</dbReference>
<evidence type="ECO:0008006" key="5">
    <source>
        <dbReference type="Google" id="ProtNLM"/>
    </source>
</evidence>
<proteinExistence type="predicted"/>
<keyword evidence="2" id="KW-0812">Transmembrane</keyword>
<dbReference type="RefSeq" id="WP_182091295.1">
    <property type="nucleotide sequence ID" value="NZ_CP059540.1"/>
</dbReference>
<keyword evidence="2" id="KW-1133">Transmembrane helix</keyword>
<accession>A0A7D7MAL1</accession>